<evidence type="ECO:0000313" key="1">
    <source>
        <dbReference type="EMBL" id="SFU28345.1"/>
    </source>
</evidence>
<dbReference type="RefSeq" id="WP_009853647.1">
    <property type="nucleotide sequence ID" value="NZ_CP054015.1"/>
</dbReference>
<evidence type="ECO:0000313" key="2">
    <source>
        <dbReference type="Proteomes" id="UP000183629"/>
    </source>
</evidence>
<dbReference type="GeneID" id="57921608"/>
<sequence>MEEHKQISVEEYRQLRKEVGNWQIAIILFGLFIFILGALLIAQGSRYFILMYSSIAVMFGMASIGLFPLSRIVQSCDKANPNLRKLKLNDVKVPKHYRNKRLLILGGGFLIVLLTFCSQFDFERGLNEPDRVQTPPSLINNSTSSLIDDAKDVLEEENANE</sequence>
<dbReference type="Proteomes" id="UP000183629">
    <property type="component" value="Unassembled WGS sequence"/>
</dbReference>
<keyword evidence="2" id="KW-1185">Reference proteome</keyword>
<reference evidence="2" key="1">
    <citation type="submission" date="2016-10" db="EMBL/GenBank/DDBJ databases">
        <authorList>
            <person name="Varghese N."/>
            <person name="Submissions S."/>
        </authorList>
    </citation>
    <scope>NUCLEOTIDE SEQUENCE [LARGE SCALE GENOMIC DNA]</scope>
    <source>
        <strain evidence="2">LMG 15572</strain>
    </source>
</reference>
<dbReference type="AlphaFoldDB" id="A0A1I7EWT1"/>
<organism evidence="1 2">
    <name type="scientific">Streptococcus gallolyticus</name>
    <dbReference type="NCBI Taxonomy" id="315405"/>
    <lineage>
        <taxon>Bacteria</taxon>
        <taxon>Bacillati</taxon>
        <taxon>Bacillota</taxon>
        <taxon>Bacilli</taxon>
        <taxon>Lactobacillales</taxon>
        <taxon>Streptococcaceae</taxon>
        <taxon>Streptococcus</taxon>
    </lineage>
</organism>
<accession>A0A1I7EWT1</accession>
<gene>
    <name evidence="1" type="ORF">SAMN05660328_10153</name>
</gene>
<proteinExistence type="predicted"/>
<dbReference type="EMBL" id="FPBN01000001">
    <property type="protein sequence ID" value="SFU28345.1"/>
    <property type="molecule type" value="Genomic_DNA"/>
</dbReference>
<name>A0A1I7EWT1_9STRE</name>
<protein>
    <submittedName>
        <fullName evidence="1">Uncharacterized protein</fullName>
    </submittedName>
</protein>